<keyword evidence="2" id="KW-0805">Transcription regulation</keyword>
<dbReference type="PANTHER" id="PTHR30376">
    <property type="entry name" value="SIGMA FACTOR RPOH HEAT SHOCK RELATED"/>
    <property type="match status" value="1"/>
</dbReference>
<evidence type="ECO:0000256" key="1">
    <source>
        <dbReference type="ARBA" id="ARBA00007788"/>
    </source>
</evidence>
<dbReference type="InterPro" id="IPR007630">
    <property type="entry name" value="RNA_pol_sigma70_r4"/>
</dbReference>
<dbReference type="GO" id="GO:0003677">
    <property type="term" value="F:DNA binding"/>
    <property type="evidence" value="ECO:0007669"/>
    <property type="project" value="UniProtKB-KW"/>
</dbReference>
<dbReference type="PROSITE" id="PS00715">
    <property type="entry name" value="SIGMA70_1"/>
    <property type="match status" value="1"/>
</dbReference>
<dbReference type="NCBIfam" id="NF005143">
    <property type="entry name" value="PRK06596.1"/>
    <property type="match status" value="1"/>
</dbReference>
<dbReference type="Pfam" id="PF04542">
    <property type="entry name" value="Sigma70_r2"/>
    <property type="match status" value="1"/>
</dbReference>
<reference evidence="8" key="1">
    <citation type="journal article" date="2019" name="Int. J. Syst. Evol. Microbiol.">
        <title>The Global Catalogue of Microorganisms (GCM) 10K type strain sequencing project: providing services to taxonomists for standard genome sequencing and annotation.</title>
        <authorList>
            <consortium name="The Broad Institute Genomics Platform"/>
            <consortium name="The Broad Institute Genome Sequencing Center for Infectious Disease"/>
            <person name="Wu L."/>
            <person name="Ma J."/>
        </authorList>
    </citation>
    <scope>NUCLEOTIDE SEQUENCE [LARGE SCALE GENOMIC DNA]</scope>
    <source>
        <strain evidence="8">CGMCC 1.10130</strain>
    </source>
</reference>
<dbReference type="InterPro" id="IPR013324">
    <property type="entry name" value="RNA_pol_sigma_r3/r4-like"/>
</dbReference>
<comment type="caution">
    <text evidence="7">The sequence shown here is derived from an EMBL/GenBank/DDBJ whole genome shotgun (WGS) entry which is preliminary data.</text>
</comment>
<proteinExistence type="inferred from homology"/>
<name>A0A8J2U8Z3_9GAMM</name>
<organism evidence="7 8">
    <name type="scientific">Neiella marina</name>
    <dbReference type="NCBI Taxonomy" id="508461"/>
    <lineage>
        <taxon>Bacteria</taxon>
        <taxon>Pseudomonadati</taxon>
        <taxon>Pseudomonadota</taxon>
        <taxon>Gammaproteobacteria</taxon>
        <taxon>Alteromonadales</taxon>
        <taxon>Echinimonadaceae</taxon>
        <taxon>Neiella</taxon>
    </lineage>
</organism>
<dbReference type="OrthoDB" id="9809557at2"/>
<dbReference type="Pfam" id="PF04545">
    <property type="entry name" value="Sigma70_r4"/>
    <property type="match status" value="1"/>
</dbReference>
<dbReference type="RefSeq" id="WP_087507151.1">
    <property type="nucleotide sequence ID" value="NZ_BMDX01000021.1"/>
</dbReference>
<dbReference type="SUPFAM" id="SSF88946">
    <property type="entry name" value="Sigma2 domain of RNA polymerase sigma factors"/>
    <property type="match status" value="1"/>
</dbReference>
<evidence type="ECO:0000256" key="2">
    <source>
        <dbReference type="ARBA" id="ARBA00023015"/>
    </source>
</evidence>
<dbReference type="EMBL" id="BMDX01000021">
    <property type="protein sequence ID" value="GGA87260.1"/>
    <property type="molecule type" value="Genomic_DNA"/>
</dbReference>
<evidence type="ECO:0000256" key="5">
    <source>
        <dbReference type="ARBA" id="ARBA00023163"/>
    </source>
</evidence>
<dbReference type="PANTHER" id="PTHR30376:SF3">
    <property type="entry name" value="RNA POLYMERASE SIGMA FACTOR RPOH"/>
    <property type="match status" value="1"/>
</dbReference>
<evidence type="ECO:0000259" key="6">
    <source>
        <dbReference type="PROSITE" id="PS00715"/>
    </source>
</evidence>
<sequence>MTGNSSLISCGHSLTGGFTAYLSYAYSQPALSADRERALFVRYSEDDDLDAAREIILSHIRFVAYVARSFSGYNLPMDDLVQEGSIGLMKALKRFDLSVGVRFASFAVHWIKAEIQEFVIKNWKLVKVATTKAHRRLFFNLRGLKNTLGWMNSNEVKEVADYLNVDERDVVEMESRLRQSDVFFDESFGEAKTEDAMLGEAHAKMLEDKSSCPEQHTLVEDLNNKCRQKISEYLRRLDDRAKDIFVSRWLVNDESQRTQLKELAQKYGISSERVRQIESDVLNQLRRHLQNESL</sequence>
<keyword evidence="3" id="KW-0731">Sigma factor</keyword>
<dbReference type="InterPro" id="IPR050813">
    <property type="entry name" value="Sigma-70_Factor"/>
</dbReference>
<evidence type="ECO:0000256" key="3">
    <source>
        <dbReference type="ARBA" id="ARBA00023082"/>
    </source>
</evidence>
<keyword evidence="8" id="KW-1185">Reference proteome</keyword>
<keyword evidence="5" id="KW-0804">Transcription</keyword>
<dbReference type="SUPFAM" id="SSF88659">
    <property type="entry name" value="Sigma3 and sigma4 domains of RNA polymerase sigma factors"/>
    <property type="match status" value="1"/>
</dbReference>
<dbReference type="InterPro" id="IPR007627">
    <property type="entry name" value="RNA_pol_sigma70_r2"/>
</dbReference>
<dbReference type="AlphaFoldDB" id="A0A8J2U8Z3"/>
<dbReference type="NCBIfam" id="TIGR02937">
    <property type="entry name" value="sigma70-ECF"/>
    <property type="match status" value="1"/>
</dbReference>
<dbReference type="GO" id="GO:0006352">
    <property type="term" value="P:DNA-templated transcription initiation"/>
    <property type="evidence" value="ECO:0007669"/>
    <property type="project" value="InterPro"/>
</dbReference>
<evidence type="ECO:0000256" key="4">
    <source>
        <dbReference type="ARBA" id="ARBA00023125"/>
    </source>
</evidence>
<evidence type="ECO:0000313" key="7">
    <source>
        <dbReference type="EMBL" id="GGA87260.1"/>
    </source>
</evidence>
<dbReference type="InterPro" id="IPR014284">
    <property type="entry name" value="RNA_pol_sigma-70_dom"/>
</dbReference>
<dbReference type="Proteomes" id="UP000619743">
    <property type="component" value="Unassembled WGS sequence"/>
</dbReference>
<comment type="similarity">
    <text evidence="1">Belongs to the sigma-70 factor family.</text>
</comment>
<dbReference type="InterPro" id="IPR013325">
    <property type="entry name" value="RNA_pol_sigma_r2"/>
</dbReference>
<accession>A0A8J2U8Z3</accession>
<dbReference type="PRINTS" id="PR00046">
    <property type="entry name" value="SIGMA70FCT"/>
</dbReference>
<evidence type="ECO:0000313" key="8">
    <source>
        <dbReference type="Proteomes" id="UP000619743"/>
    </source>
</evidence>
<feature type="domain" description="RNA polymerase sigma-70" evidence="6">
    <location>
        <begin position="79"/>
        <end position="92"/>
    </location>
</feature>
<dbReference type="Gene3D" id="1.20.120.1810">
    <property type="match status" value="1"/>
</dbReference>
<protein>
    <submittedName>
        <fullName evidence="7">RNA polymerase sigma factor RpoH</fullName>
    </submittedName>
</protein>
<dbReference type="InterPro" id="IPR000943">
    <property type="entry name" value="RNA_pol_sigma70"/>
</dbReference>
<keyword evidence="4" id="KW-0238">DNA-binding</keyword>
<dbReference type="GO" id="GO:0016987">
    <property type="term" value="F:sigma factor activity"/>
    <property type="evidence" value="ECO:0007669"/>
    <property type="project" value="UniProtKB-KW"/>
</dbReference>
<gene>
    <name evidence="7" type="primary">rpoH</name>
    <name evidence="7" type="ORF">GCM10011369_31670</name>
</gene>
<dbReference type="Gene3D" id="1.20.140.160">
    <property type="match status" value="1"/>
</dbReference>